<dbReference type="AlphaFoldDB" id="A0A1H3XGB3"/>
<dbReference type="GO" id="GO:0003677">
    <property type="term" value="F:DNA binding"/>
    <property type="evidence" value="ECO:0007669"/>
    <property type="project" value="UniProtKB-KW"/>
</dbReference>
<dbReference type="GO" id="GO:0046872">
    <property type="term" value="F:metal ion binding"/>
    <property type="evidence" value="ECO:0007669"/>
    <property type="project" value="UniProtKB-KW"/>
</dbReference>
<dbReference type="Proteomes" id="UP000199041">
    <property type="component" value="Unassembled WGS sequence"/>
</dbReference>
<organism evidence="11 12">
    <name type="scientific">Arachidicoccus rhizosphaerae</name>
    <dbReference type="NCBI Taxonomy" id="551991"/>
    <lineage>
        <taxon>Bacteria</taxon>
        <taxon>Pseudomonadati</taxon>
        <taxon>Bacteroidota</taxon>
        <taxon>Chitinophagia</taxon>
        <taxon>Chitinophagales</taxon>
        <taxon>Chitinophagaceae</taxon>
        <taxon>Arachidicoccus</taxon>
    </lineage>
</organism>
<dbReference type="GO" id="GO:0032196">
    <property type="term" value="P:transposition"/>
    <property type="evidence" value="ECO:0007669"/>
    <property type="project" value="UniProtKB-KW"/>
</dbReference>
<accession>A0A1H3XGB3</accession>
<evidence type="ECO:0000313" key="12">
    <source>
        <dbReference type="Proteomes" id="UP000199041"/>
    </source>
</evidence>
<feature type="domain" description="Transposase putative helix-turn-helix" evidence="10">
    <location>
        <begin position="6"/>
        <end position="49"/>
    </location>
</feature>
<evidence type="ECO:0000256" key="4">
    <source>
        <dbReference type="ARBA" id="ARBA00022723"/>
    </source>
</evidence>
<evidence type="ECO:0000259" key="9">
    <source>
        <dbReference type="Pfam" id="PF07282"/>
    </source>
</evidence>
<evidence type="ECO:0000256" key="1">
    <source>
        <dbReference type="ARBA" id="ARBA00008761"/>
    </source>
</evidence>
<dbReference type="PANTHER" id="PTHR30405:SF11">
    <property type="entry name" value="RNA-GUIDED DNA ENDONUCLEASE RV2885C-RELATED"/>
    <property type="match status" value="1"/>
</dbReference>
<evidence type="ECO:0000259" key="10">
    <source>
        <dbReference type="Pfam" id="PF12323"/>
    </source>
</evidence>
<dbReference type="GO" id="GO:0006310">
    <property type="term" value="P:DNA recombination"/>
    <property type="evidence" value="ECO:0007669"/>
    <property type="project" value="UniProtKB-KW"/>
</dbReference>
<name>A0A1H3XGB3_9BACT</name>
<keyword evidence="7" id="KW-0233">DNA recombination</keyword>
<keyword evidence="12" id="KW-1185">Reference proteome</keyword>
<proteinExistence type="inferred from homology"/>
<gene>
    <name evidence="11" type="ORF">SAMN05192529_105151</name>
</gene>
<evidence type="ECO:0000256" key="7">
    <source>
        <dbReference type="ARBA" id="ARBA00023172"/>
    </source>
</evidence>
<dbReference type="InterPro" id="IPR051399">
    <property type="entry name" value="RNA-guided_DNA_endo/Transpos"/>
</dbReference>
<dbReference type="PANTHER" id="PTHR30405">
    <property type="entry name" value="TRANSPOSASE"/>
    <property type="match status" value="1"/>
</dbReference>
<dbReference type="STRING" id="551991.SAMN05192529_105151"/>
<evidence type="ECO:0000313" key="11">
    <source>
        <dbReference type="EMBL" id="SDZ98363.1"/>
    </source>
</evidence>
<keyword evidence="3" id="KW-0815">Transposition</keyword>
<dbReference type="Pfam" id="PF07282">
    <property type="entry name" value="Cas12f1-like_TNB"/>
    <property type="match status" value="1"/>
</dbReference>
<feature type="domain" description="Cas12f1-like TNB" evidence="9">
    <location>
        <begin position="293"/>
        <end position="357"/>
    </location>
</feature>
<evidence type="ECO:0000256" key="6">
    <source>
        <dbReference type="ARBA" id="ARBA00023125"/>
    </source>
</evidence>
<evidence type="ECO:0000256" key="5">
    <source>
        <dbReference type="ARBA" id="ARBA00022833"/>
    </source>
</evidence>
<dbReference type="NCBIfam" id="NF040570">
    <property type="entry name" value="guided_TnpB"/>
    <property type="match status" value="1"/>
</dbReference>
<dbReference type="InterPro" id="IPR001959">
    <property type="entry name" value="Transposase"/>
</dbReference>
<reference evidence="11 12" key="1">
    <citation type="submission" date="2016-10" db="EMBL/GenBank/DDBJ databases">
        <authorList>
            <person name="de Groot N.N."/>
        </authorList>
    </citation>
    <scope>NUCLEOTIDE SEQUENCE [LARGE SCALE GENOMIC DNA]</scope>
    <source>
        <strain evidence="11 12">Vu-144</strain>
    </source>
</reference>
<comment type="similarity">
    <text evidence="1">In the C-terminal section; belongs to the transposase 35 family.</text>
</comment>
<keyword evidence="5" id="KW-0862">Zinc</keyword>
<dbReference type="Pfam" id="PF01385">
    <property type="entry name" value="OrfB_IS605"/>
    <property type="match status" value="1"/>
</dbReference>
<keyword evidence="4" id="KW-0479">Metal-binding</keyword>
<evidence type="ECO:0000256" key="3">
    <source>
        <dbReference type="ARBA" id="ARBA00022578"/>
    </source>
</evidence>
<evidence type="ECO:0000259" key="8">
    <source>
        <dbReference type="Pfam" id="PF01385"/>
    </source>
</evidence>
<dbReference type="InterPro" id="IPR021027">
    <property type="entry name" value="Transposase_put_HTH"/>
</dbReference>
<dbReference type="OrthoDB" id="1551477at2"/>
<comment type="similarity">
    <text evidence="2">In the N-terminal section; belongs to the transposase 2 family.</text>
</comment>
<protein>
    <submittedName>
        <fullName evidence="11">Putative transposase</fullName>
    </submittedName>
</protein>
<dbReference type="Pfam" id="PF12323">
    <property type="entry name" value="HTH_OrfB_IS605"/>
    <property type="match status" value="1"/>
</dbReference>
<feature type="domain" description="Probable transposase IS891/IS1136/IS1341" evidence="8">
    <location>
        <begin position="175"/>
        <end position="278"/>
    </location>
</feature>
<keyword evidence="6" id="KW-0238">DNA-binding</keyword>
<dbReference type="EMBL" id="FNQY01000005">
    <property type="protein sequence ID" value="SDZ98363.1"/>
    <property type="molecule type" value="Genomic_DNA"/>
</dbReference>
<dbReference type="InterPro" id="IPR010095">
    <property type="entry name" value="Cas12f1-like_TNB"/>
</dbReference>
<sequence length="370" mass="42633">MKKAYIKAYKFRIYPTKKQEIFLAKQLGCCRYVYNYCLDLHNRVYKEEHRCLSKKEMNAQLPVLKKQEATKWLGEVIAQPLQMAVQDLDTAFKRFFNKTSAFPRFKSRNDRQCFKIPQNAKLSNGLLKIPKLDSLIKVNLSREITGKILYVHISKTTTGKYYASFTCAGEYAVFEKTGKQVGIDMGIKEAATLSDGTQYDNKKALKSIEKKLAYTQRQLSKKQKGGKSRQRLRRRVARLHESIKNIRHDHNDKMTTEIVKNHDLLAVEDLAVTNMLKNHKLAKSLQDVSMGAILTRLKYKSEWHNRDYIEVGRFFASSKRCSSCGFKKEDLLLKDRSWTCPTCLTNHDRDINAAINILNEGIKIQSGCGA</sequence>
<dbReference type="RefSeq" id="WP_091395243.1">
    <property type="nucleotide sequence ID" value="NZ_FNQY01000005.1"/>
</dbReference>
<evidence type="ECO:0000256" key="2">
    <source>
        <dbReference type="ARBA" id="ARBA00011044"/>
    </source>
</evidence>